<dbReference type="AlphaFoldDB" id="A0A0R1Q4A8"/>
<keyword evidence="4" id="KW-0862">Zinc</keyword>
<accession>A0A0R1Q4A8</accession>
<evidence type="ECO:0000256" key="4">
    <source>
        <dbReference type="ARBA" id="ARBA00022833"/>
    </source>
</evidence>
<dbReference type="GO" id="GO:0008270">
    <property type="term" value="F:zinc ion binding"/>
    <property type="evidence" value="ECO:0007669"/>
    <property type="project" value="InterPro"/>
</dbReference>
<comment type="catalytic activity">
    <reaction evidence="6">
        <text>hydrogencarbonate + H(+) = CO2 + H2O</text>
        <dbReference type="Rhea" id="RHEA:10748"/>
        <dbReference type="ChEBI" id="CHEBI:15377"/>
        <dbReference type="ChEBI" id="CHEBI:15378"/>
        <dbReference type="ChEBI" id="CHEBI:16526"/>
        <dbReference type="ChEBI" id="CHEBI:17544"/>
        <dbReference type="EC" id="4.2.1.1"/>
    </reaction>
</comment>
<keyword evidence="3" id="KW-0479">Metal-binding</keyword>
<organism evidence="8 9">
    <name type="scientific">Lacticaseibacillus manihotivorans DSM 13343 = JCM 12514</name>
    <dbReference type="NCBI Taxonomy" id="1423769"/>
    <lineage>
        <taxon>Bacteria</taxon>
        <taxon>Bacillati</taxon>
        <taxon>Bacillota</taxon>
        <taxon>Bacilli</taxon>
        <taxon>Lactobacillales</taxon>
        <taxon>Lactobacillaceae</taxon>
        <taxon>Lacticaseibacillus</taxon>
    </lineage>
</organism>
<comment type="similarity">
    <text evidence="1">Belongs to the alpha-carbonic anhydrase family.</text>
</comment>
<evidence type="ECO:0000256" key="6">
    <source>
        <dbReference type="ARBA" id="ARBA00048348"/>
    </source>
</evidence>
<name>A0A0R1Q4A8_9LACO</name>
<gene>
    <name evidence="8" type="ORF">FD01_GL002543</name>
</gene>
<evidence type="ECO:0000256" key="5">
    <source>
        <dbReference type="ARBA" id="ARBA00023239"/>
    </source>
</evidence>
<dbReference type="RefSeq" id="WP_054715322.1">
    <property type="nucleotide sequence ID" value="NZ_AZEU01000295.1"/>
</dbReference>
<dbReference type="InterPro" id="IPR036398">
    <property type="entry name" value="CA_dom_sf"/>
</dbReference>
<dbReference type="PANTHER" id="PTHR18952:SF265">
    <property type="entry name" value="CARBONIC ANHYDRASE"/>
    <property type="match status" value="1"/>
</dbReference>
<dbReference type="PATRIC" id="fig|1423769.4.peg.2745"/>
<dbReference type="Gene3D" id="3.10.200.10">
    <property type="entry name" value="Alpha carbonic anhydrase"/>
    <property type="match status" value="1"/>
</dbReference>
<feature type="domain" description="Alpha-carbonic anhydrase" evidence="7">
    <location>
        <begin position="1"/>
        <end position="208"/>
    </location>
</feature>
<reference evidence="8 9" key="1">
    <citation type="journal article" date="2015" name="Genome Announc.">
        <title>Expanding the biotechnology potential of lactobacilli through comparative genomics of 213 strains and associated genera.</title>
        <authorList>
            <person name="Sun Z."/>
            <person name="Harris H.M."/>
            <person name="McCann A."/>
            <person name="Guo C."/>
            <person name="Argimon S."/>
            <person name="Zhang W."/>
            <person name="Yang X."/>
            <person name="Jeffery I.B."/>
            <person name="Cooney J.C."/>
            <person name="Kagawa T.F."/>
            <person name="Liu W."/>
            <person name="Song Y."/>
            <person name="Salvetti E."/>
            <person name="Wrobel A."/>
            <person name="Rasinkangas P."/>
            <person name="Parkhill J."/>
            <person name="Rea M.C."/>
            <person name="O'Sullivan O."/>
            <person name="Ritari J."/>
            <person name="Douillard F.P."/>
            <person name="Paul Ross R."/>
            <person name="Yang R."/>
            <person name="Briner A.E."/>
            <person name="Felis G.E."/>
            <person name="de Vos W.M."/>
            <person name="Barrangou R."/>
            <person name="Klaenhammer T.R."/>
            <person name="Caufield P.W."/>
            <person name="Cui Y."/>
            <person name="Zhang H."/>
            <person name="O'Toole P.W."/>
        </authorList>
    </citation>
    <scope>NUCLEOTIDE SEQUENCE [LARGE SCALE GENOMIC DNA]</scope>
    <source>
        <strain evidence="8 9">DSM 13343</strain>
    </source>
</reference>
<sequence length="208" mass="22828">MVLDYGKQAAWPNGFGAQESPIALHDAQVVANLHLAVTAPYRMQTELDDGTTIKLLGLGQVQIGTKAYDCVQTHFHVPAEHVIDQPAALELHFVHQNAIGQLCVVAVLFTKGAENPLIQQVIDDFAPGTQHAEAIDLSALMPTAGKVYHYLGSLTTPPLTEGVEWYVIQPKHATVSAEQAAWFVHQFGTNNRDLQPRNDRVIQCFDLE</sequence>
<dbReference type="GO" id="GO:0004089">
    <property type="term" value="F:carbonate dehydratase activity"/>
    <property type="evidence" value="ECO:0007669"/>
    <property type="project" value="UniProtKB-EC"/>
</dbReference>
<evidence type="ECO:0000256" key="3">
    <source>
        <dbReference type="ARBA" id="ARBA00022723"/>
    </source>
</evidence>
<dbReference type="PROSITE" id="PS51144">
    <property type="entry name" value="ALPHA_CA_2"/>
    <property type="match status" value="1"/>
</dbReference>
<dbReference type="EC" id="4.2.1.1" evidence="2"/>
<dbReference type="Pfam" id="PF00194">
    <property type="entry name" value="Carb_anhydrase"/>
    <property type="match status" value="1"/>
</dbReference>
<dbReference type="InterPro" id="IPR023561">
    <property type="entry name" value="Carbonic_anhydrase_a-class"/>
</dbReference>
<evidence type="ECO:0000313" key="9">
    <source>
        <dbReference type="Proteomes" id="UP000051790"/>
    </source>
</evidence>
<dbReference type="OrthoDB" id="5327615at2"/>
<dbReference type="InterPro" id="IPR001148">
    <property type="entry name" value="CA_dom"/>
</dbReference>
<dbReference type="Proteomes" id="UP000051790">
    <property type="component" value="Unassembled WGS sequence"/>
</dbReference>
<dbReference type="SMART" id="SM01057">
    <property type="entry name" value="Carb_anhydrase"/>
    <property type="match status" value="1"/>
</dbReference>
<comment type="caution">
    <text evidence="8">The sequence shown here is derived from an EMBL/GenBank/DDBJ whole genome shotgun (WGS) entry which is preliminary data.</text>
</comment>
<protein>
    <recommendedName>
        <fullName evidence="2">carbonic anhydrase</fullName>
        <ecNumber evidence="2">4.2.1.1</ecNumber>
    </recommendedName>
</protein>
<evidence type="ECO:0000313" key="8">
    <source>
        <dbReference type="EMBL" id="KRL39437.1"/>
    </source>
</evidence>
<dbReference type="SUPFAM" id="SSF51069">
    <property type="entry name" value="Carbonic anhydrase"/>
    <property type="match status" value="1"/>
</dbReference>
<evidence type="ECO:0000256" key="2">
    <source>
        <dbReference type="ARBA" id="ARBA00012925"/>
    </source>
</evidence>
<proteinExistence type="inferred from homology"/>
<keyword evidence="5" id="KW-0456">Lyase</keyword>
<dbReference type="EMBL" id="AZEU01000295">
    <property type="protein sequence ID" value="KRL39437.1"/>
    <property type="molecule type" value="Genomic_DNA"/>
</dbReference>
<dbReference type="CDD" id="cd03124">
    <property type="entry name" value="alpha_CA_prokaryotic_like"/>
    <property type="match status" value="1"/>
</dbReference>
<dbReference type="InterPro" id="IPR041891">
    <property type="entry name" value="Alpha_CA_prokaryot-like"/>
</dbReference>
<keyword evidence="9" id="KW-1185">Reference proteome</keyword>
<dbReference type="PANTHER" id="PTHR18952">
    <property type="entry name" value="CARBONIC ANHYDRASE"/>
    <property type="match status" value="1"/>
</dbReference>
<evidence type="ECO:0000259" key="7">
    <source>
        <dbReference type="PROSITE" id="PS51144"/>
    </source>
</evidence>
<evidence type="ECO:0000256" key="1">
    <source>
        <dbReference type="ARBA" id="ARBA00010718"/>
    </source>
</evidence>